<organism evidence="1 2">
    <name type="scientific">Paramuricea clavata</name>
    <name type="common">Red gorgonian</name>
    <name type="synonym">Violescent sea-whip</name>
    <dbReference type="NCBI Taxonomy" id="317549"/>
    <lineage>
        <taxon>Eukaryota</taxon>
        <taxon>Metazoa</taxon>
        <taxon>Cnidaria</taxon>
        <taxon>Anthozoa</taxon>
        <taxon>Octocorallia</taxon>
        <taxon>Malacalcyonacea</taxon>
        <taxon>Plexauridae</taxon>
        <taxon>Paramuricea</taxon>
    </lineage>
</organism>
<sequence length="600" mass="69116">MYTGRTDDPVLSSCPPKRSRLTSLNTPYSTCVTMNCPMSVAEQSSEIKIGRLFGDSRQNNECVERTYNSTEFLEKYFMSGSLLSPVELLVYSLMKIQFKTSTFTKHHSISQYQGITDVVSRICGVQFEPNALRRLFPRISHNQLKSTVGKENGKVRWSYFSKQVDELIRISGEEIERIIHTDGALQEDQIVQINDQLKRICCTSKESSEKLTPENFFYQFNNNIKTRLSGSSKWIPWYNAPEREICLFSFGSSPGYAEKELRLSRTFEWKLFLKAIERDLSNCDKIRDFPRSIGTVELLVELLNILDNCKICDGCGEAEKYNALREDSGENLFRRKDGKNAVLIENDKARSTSCHLLVPQSVTNCPMCVKCRHYFRTLMSRRKSEKNAKQPEKARLDYKSKPELLDIARQSATVIKQLTTKNKRLELAVENMVELGPNSNDDLQGIFNNLYIGLQNNRDKHKNPICLWEACLQTDKFEECTVTALKELLDFICSWEFKEKYGDDLYINVKRISQDHVESYFSAQRQMCGGTQNMTGYSYGYNVNCLSNISSSKILMKKQTNVYNIAEALPVLNNSEQLPKRRSKDNEGIWDSIPWFIEVE</sequence>
<keyword evidence="2" id="KW-1185">Reference proteome</keyword>
<evidence type="ECO:0000313" key="2">
    <source>
        <dbReference type="Proteomes" id="UP001152795"/>
    </source>
</evidence>
<comment type="caution">
    <text evidence="1">The sequence shown here is derived from an EMBL/GenBank/DDBJ whole genome shotgun (WGS) entry which is preliminary data.</text>
</comment>
<dbReference type="OrthoDB" id="6141491at2759"/>
<accession>A0A6S7HYS8</accession>
<dbReference type="AlphaFoldDB" id="A0A6S7HYS8"/>
<dbReference type="Proteomes" id="UP001152795">
    <property type="component" value="Unassembled WGS sequence"/>
</dbReference>
<evidence type="ECO:0000313" key="1">
    <source>
        <dbReference type="EMBL" id="CAB4009887.1"/>
    </source>
</evidence>
<proteinExistence type="predicted"/>
<gene>
    <name evidence="1" type="ORF">PACLA_8A062936</name>
</gene>
<dbReference type="EMBL" id="CACRXK020006605">
    <property type="protein sequence ID" value="CAB4009887.1"/>
    <property type="molecule type" value="Genomic_DNA"/>
</dbReference>
<name>A0A6S7HYS8_PARCT</name>
<protein>
    <submittedName>
        <fullName evidence="1">Uncharacterized protein</fullName>
    </submittedName>
</protein>
<reference evidence="1" key="1">
    <citation type="submission" date="2020-04" db="EMBL/GenBank/DDBJ databases">
        <authorList>
            <person name="Alioto T."/>
            <person name="Alioto T."/>
            <person name="Gomez Garrido J."/>
        </authorList>
    </citation>
    <scope>NUCLEOTIDE SEQUENCE</scope>
    <source>
        <strain evidence="1">A484AB</strain>
    </source>
</reference>